<dbReference type="InterPro" id="IPR029003">
    <property type="entry name" value="CENP-S/Mhf1"/>
</dbReference>
<evidence type="ECO:0000256" key="4">
    <source>
        <dbReference type="ARBA" id="ARBA00023125"/>
    </source>
</evidence>
<name>A0A3P6H484_MESCO</name>
<dbReference type="STRING" id="53468.A0A3P6H484"/>
<feature type="region of interest" description="Disordered" evidence="6">
    <location>
        <begin position="91"/>
        <end position="139"/>
    </location>
</feature>
<protein>
    <recommendedName>
        <fullName evidence="2">Centromere protein S</fullName>
    </recommendedName>
</protein>
<dbReference type="GO" id="GO:0000712">
    <property type="term" value="P:resolution of meiotic recombination intermediates"/>
    <property type="evidence" value="ECO:0007669"/>
    <property type="project" value="TreeGrafter"/>
</dbReference>
<evidence type="ECO:0000256" key="3">
    <source>
        <dbReference type="ARBA" id="ARBA00022763"/>
    </source>
</evidence>
<accession>A0A3P6H484</accession>
<evidence type="ECO:0000256" key="5">
    <source>
        <dbReference type="ARBA" id="ARBA00023204"/>
    </source>
</evidence>
<dbReference type="PANTHER" id="PTHR22980">
    <property type="entry name" value="CORTISTATIN"/>
    <property type="match status" value="1"/>
</dbReference>
<dbReference type="Pfam" id="PF15630">
    <property type="entry name" value="CENP-S"/>
    <property type="match status" value="1"/>
</dbReference>
<keyword evidence="4" id="KW-0238">DNA-binding</keyword>
<dbReference type="PANTHER" id="PTHR22980:SF0">
    <property type="entry name" value="CENTROMERE PROTEIN S"/>
    <property type="match status" value="1"/>
</dbReference>
<dbReference type="GO" id="GO:0003677">
    <property type="term" value="F:DNA binding"/>
    <property type="evidence" value="ECO:0007669"/>
    <property type="project" value="UniProtKB-KW"/>
</dbReference>
<reference evidence="7 8" key="1">
    <citation type="submission" date="2018-10" db="EMBL/GenBank/DDBJ databases">
        <authorList>
            <consortium name="Pathogen Informatics"/>
        </authorList>
    </citation>
    <scope>NUCLEOTIDE SEQUENCE [LARGE SCALE GENOMIC DNA]</scope>
</reference>
<dbReference type="GO" id="GO:0031297">
    <property type="term" value="P:replication fork processing"/>
    <property type="evidence" value="ECO:0007669"/>
    <property type="project" value="TreeGrafter"/>
</dbReference>
<dbReference type="Proteomes" id="UP000267029">
    <property type="component" value="Unassembled WGS sequence"/>
</dbReference>
<keyword evidence="8" id="KW-1185">Reference proteome</keyword>
<organism evidence="7 8">
    <name type="scientific">Mesocestoides corti</name>
    <name type="common">Flatworm</name>
    <dbReference type="NCBI Taxonomy" id="53468"/>
    <lineage>
        <taxon>Eukaryota</taxon>
        <taxon>Metazoa</taxon>
        <taxon>Spiralia</taxon>
        <taxon>Lophotrochozoa</taxon>
        <taxon>Platyhelminthes</taxon>
        <taxon>Cestoda</taxon>
        <taxon>Eucestoda</taxon>
        <taxon>Cyclophyllidea</taxon>
        <taxon>Mesocestoididae</taxon>
        <taxon>Mesocestoides</taxon>
    </lineage>
</organism>
<dbReference type="GO" id="GO:0003682">
    <property type="term" value="F:chromatin binding"/>
    <property type="evidence" value="ECO:0007669"/>
    <property type="project" value="TreeGrafter"/>
</dbReference>
<dbReference type="GO" id="GO:0071821">
    <property type="term" value="C:FANCM-MHF complex"/>
    <property type="evidence" value="ECO:0007669"/>
    <property type="project" value="InterPro"/>
</dbReference>
<feature type="compositionally biased region" description="Acidic residues" evidence="6">
    <location>
        <begin position="93"/>
        <end position="108"/>
    </location>
</feature>
<evidence type="ECO:0000256" key="6">
    <source>
        <dbReference type="SAM" id="MobiDB-lite"/>
    </source>
</evidence>
<proteinExistence type="inferred from homology"/>
<comment type="similarity">
    <text evidence="1">Belongs to the TAF9 family. CENP-S/MHF1 subfamily.</text>
</comment>
<dbReference type="OrthoDB" id="250802at2759"/>
<dbReference type="GO" id="GO:0046982">
    <property type="term" value="F:protein heterodimerization activity"/>
    <property type="evidence" value="ECO:0007669"/>
    <property type="project" value="InterPro"/>
</dbReference>
<evidence type="ECO:0000256" key="2">
    <source>
        <dbReference type="ARBA" id="ARBA00016400"/>
    </source>
</evidence>
<dbReference type="InterPro" id="IPR009072">
    <property type="entry name" value="Histone-fold"/>
</dbReference>
<dbReference type="EMBL" id="UXSR01005356">
    <property type="protein sequence ID" value="VDD81354.1"/>
    <property type="molecule type" value="Genomic_DNA"/>
</dbReference>
<dbReference type="SUPFAM" id="SSF47113">
    <property type="entry name" value="Histone-fold"/>
    <property type="match status" value="1"/>
</dbReference>
<dbReference type="AlphaFoldDB" id="A0A3P6H484"/>
<evidence type="ECO:0000256" key="1">
    <source>
        <dbReference type="ARBA" id="ARBA00006612"/>
    </source>
</evidence>
<sequence>MAVLHYECTSTAKEVSERTGVKIGDEVASLATETAFRFAQMLASDLEAFAHHAKRSTITVDDVSLFVRRNPHLVGPFFFAQRKFLEEKSAELDATDENGEDITDESDVVEPRKKKRQQRLPSTSARRKSTVRNRCFPLH</sequence>
<dbReference type="GO" id="GO:0006281">
    <property type="term" value="P:DNA repair"/>
    <property type="evidence" value="ECO:0007669"/>
    <property type="project" value="UniProtKB-KW"/>
</dbReference>
<dbReference type="CDD" id="cd22919">
    <property type="entry name" value="HFD_CENP-S"/>
    <property type="match status" value="1"/>
</dbReference>
<dbReference type="Gene3D" id="1.10.20.10">
    <property type="entry name" value="Histone, subunit A"/>
    <property type="match status" value="1"/>
</dbReference>
<keyword evidence="3" id="KW-0227">DNA damage</keyword>
<evidence type="ECO:0000313" key="7">
    <source>
        <dbReference type="EMBL" id="VDD81354.1"/>
    </source>
</evidence>
<evidence type="ECO:0000313" key="8">
    <source>
        <dbReference type="Proteomes" id="UP000267029"/>
    </source>
</evidence>
<keyword evidence="5" id="KW-0234">DNA repair</keyword>
<gene>
    <name evidence="7" type="ORF">MCOS_LOCUS7357</name>
</gene>